<evidence type="ECO:0000256" key="1">
    <source>
        <dbReference type="ARBA" id="ARBA00022448"/>
    </source>
</evidence>
<sequence length="426" mass="47752">MKKSVILILVTVIFAFVLGMVAAPLLSPNEVNNIEAEVLADIKTEAKTEYYTCPMHPHIHQKHNGDCPICGMSLVSKQIENLSTLSDNDKLHPEIRVDSSVINNFGIKTADVVRDNIHKNIRLYGYINKVKKRDDVLLVSPVSGVVRFINHSDEENKFYKNEVIVSLESDEILQLQKQYLKVVNKNDVKNMRILKRRLSILGYTFDEIKLLIKTKQPSNLYHLRYSDTGLLTKLNVKLKQKIKSGAVIGTLKPLYSISAYAKVFETQWIWLKVGQKISMSIRRFPGLSWQGEVRKVDDLGHSSTTAVKVIADFKDNSKLDLRLGMQTEMTVYTQSKNNVLLVPSSSVIRTGSKNVVVVAKSGGRFQPVDVVTGLDNDEHVEIISGLQDGMKVVVSGQFLLDSESELRAEVARISSPVTEVEMGSEN</sequence>
<feature type="domain" description="CusB-like beta-barrel" evidence="3">
    <location>
        <begin position="261"/>
        <end position="333"/>
    </location>
</feature>
<feature type="domain" description="Heavy metal binding" evidence="2">
    <location>
        <begin position="50"/>
        <end position="75"/>
    </location>
</feature>
<keyword evidence="6" id="KW-1185">Reference proteome</keyword>
<proteinExistence type="predicted"/>
<dbReference type="InterPro" id="IPR051909">
    <property type="entry name" value="MFP_Cation_Efflux"/>
</dbReference>
<dbReference type="Pfam" id="PF25954">
    <property type="entry name" value="Beta-barrel_RND_2"/>
    <property type="match status" value="1"/>
</dbReference>
<evidence type="ECO:0000313" key="5">
    <source>
        <dbReference type="EMBL" id="RDH86007.1"/>
    </source>
</evidence>
<dbReference type="Pfam" id="PF19335">
    <property type="entry name" value="HMBD"/>
    <property type="match status" value="1"/>
</dbReference>
<dbReference type="GO" id="GO:0060003">
    <property type="term" value="P:copper ion export"/>
    <property type="evidence" value="ECO:0007669"/>
    <property type="project" value="TreeGrafter"/>
</dbReference>
<dbReference type="InterPro" id="IPR058649">
    <property type="entry name" value="CzcB_C"/>
</dbReference>
<dbReference type="InterPro" id="IPR045800">
    <property type="entry name" value="HMBD"/>
</dbReference>
<name>A0A370DNY1_9GAMM</name>
<organism evidence="5 6">
    <name type="scientific">endosymbiont of Galathealinum brachiosum</name>
    <dbReference type="NCBI Taxonomy" id="2200906"/>
    <lineage>
        <taxon>Bacteria</taxon>
        <taxon>Pseudomonadati</taxon>
        <taxon>Pseudomonadota</taxon>
        <taxon>Gammaproteobacteria</taxon>
        <taxon>sulfur-oxidizing symbionts</taxon>
    </lineage>
</organism>
<dbReference type="AlphaFoldDB" id="A0A370DNY1"/>
<dbReference type="EMBL" id="QFXC01000002">
    <property type="protein sequence ID" value="RDH86007.1"/>
    <property type="molecule type" value="Genomic_DNA"/>
</dbReference>
<feature type="domain" description="CzcB-like C-terminal circularly permuted SH3-like" evidence="4">
    <location>
        <begin position="342"/>
        <end position="400"/>
    </location>
</feature>
<evidence type="ECO:0000313" key="6">
    <source>
        <dbReference type="Proteomes" id="UP000254266"/>
    </source>
</evidence>
<dbReference type="PANTHER" id="PTHR30097">
    <property type="entry name" value="CATION EFFLUX SYSTEM PROTEIN CUSB"/>
    <property type="match status" value="1"/>
</dbReference>
<reference evidence="5 6" key="1">
    <citation type="journal article" date="2018" name="ISME J.">
        <title>Endosymbiont genomes yield clues of tubeworm success.</title>
        <authorList>
            <person name="Li Y."/>
            <person name="Liles M.R."/>
            <person name="Halanych K.M."/>
        </authorList>
    </citation>
    <scope>NUCLEOTIDE SEQUENCE [LARGE SCALE GENOMIC DNA]</scope>
    <source>
        <strain evidence="5">A1464</strain>
    </source>
</reference>
<keyword evidence="1" id="KW-0813">Transport</keyword>
<comment type="caution">
    <text evidence="5">The sequence shown here is derived from an EMBL/GenBank/DDBJ whole genome shotgun (WGS) entry which is preliminary data.</text>
</comment>
<dbReference type="Gene3D" id="2.40.30.170">
    <property type="match status" value="1"/>
</dbReference>
<dbReference type="Pfam" id="PF25975">
    <property type="entry name" value="CzcB_C"/>
    <property type="match status" value="1"/>
</dbReference>
<accession>A0A370DNY1</accession>
<dbReference type="GO" id="GO:0046872">
    <property type="term" value="F:metal ion binding"/>
    <property type="evidence" value="ECO:0007669"/>
    <property type="project" value="InterPro"/>
</dbReference>
<evidence type="ECO:0000259" key="3">
    <source>
        <dbReference type="Pfam" id="PF25954"/>
    </source>
</evidence>
<protein>
    <submittedName>
        <fullName evidence="5">Uncharacterized protein</fullName>
    </submittedName>
</protein>
<gene>
    <name evidence="5" type="ORF">DIZ80_00605</name>
</gene>
<evidence type="ECO:0000259" key="4">
    <source>
        <dbReference type="Pfam" id="PF25975"/>
    </source>
</evidence>
<dbReference type="InterPro" id="IPR058792">
    <property type="entry name" value="Beta-barrel_RND_2"/>
</dbReference>
<dbReference type="Gene3D" id="2.40.420.20">
    <property type="match status" value="1"/>
</dbReference>
<dbReference type="GO" id="GO:0030313">
    <property type="term" value="C:cell envelope"/>
    <property type="evidence" value="ECO:0007669"/>
    <property type="project" value="TreeGrafter"/>
</dbReference>
<dbReference type="GO" id="GO:0015679">
    <property type="term" value="P:plasma membrane copper ion transport"/>
    <property type="evidence" value="ECO:0007669"/>
    <property type="project" value="TreeGrafter"/>
</dbReference>
<evidence type="ECO:0000259" key="2">
    <source>
        <dbReference type="Pfam" id="PF19335"/>
    </source>
</evidence>
<dbReference type="Proteomes" id="UP000254266">
    <property type="component" value="Unassembled WGS sequence"/>
</dbReference>
<dbReference type="PANTHER" id="PTHR30097:SF4">
    <property type="entry name" value="SLR6042 PROTEIN"/>
    <property type="match status" value="1"/>
</dbReference>